<gene>
    <name evidence="1" type="ORF">ES332_A11G282400v1</name>
</gene>
<reference evidence="1 2" key="1">
    <citation type="submission" date="2019-07" db="EMBL/GenBank/DDBJ databases">
        <title>WGS assembly of Gossypium tomentosum.</title>
        <authorList>
            <person name="Chen Z.J."/>
            <person name="Sreedasyam A."/>
            <person name="Ando A."/>
            <person name="Song Q."/>
            <person name="De L."/>
            <person name="Hulse-Kemp A."/>
            <person name="Ding M."/>
            <person name="Ye W."/>
            <person name="Kirkbride R."/>
            <person name="Jenkins J."/>
            <person name="Plott C."/>
            <person name="Lovell J."/>
            <person name="Lin Y.-M."/>
            <person name="Vaughn R."/>
            <person name="Liu B."/>
            <person name="Li W."/>
            <person name="Simpson S."/>
            <person name="Scheffler B."/>
            <person name="Saski C."/>
            <person name="Grover C."/>
            <person name="Hu G."/>
            <person name="Conover J."/>
            <person name="Carlson J."/>
            <person name="Shu S."/>
            <person name="Boston L."/>
            <person name="Williams M."/>
            <person name="Peterson D."/>
            <person name="Mcgee K."/>
            <person name="Jones D."/>
            <person name="Wendel J."/>
            <person name="Stelly D."/>
            <person name="Grimwood J."/>
            <person name="Schmutz J."/>
        </authorList>
    </citation>
    <scope>NUCLEOTIDE SEQUENCE [LARGE SCALE GENOMIC DNA]</scope>
    <source>
        <strain evidence="1">7179.01</strain>
    </source>
</reference>
<dbReference type="EMBL" id="CM017620">
    <property type="protein sequence ID" value="TYI02645.1"/>
    <property type="molecule type" value="Genomic_DNA"/>
</dbReference>
<protein>
    <submittedName>
        <fullName evidence="1">Uncharacterized protein</fullName>
    </submittedName>
</protein>
<evidence type="ECO:0000313" key="2">
    <source>
        <dbReference type="Proteomes" id="UP000322667"/>
    </source>
</evidence>
<organism evidence="1 2">
    <name type="scientific">Gossypium tomentosum</name>
    <name type="common">Hawaiian cotton</name>
    <name type="synonym">Gossypium sandvicense</name>
    <dbReference type="NCBI Taxonomy" id="34277"/>
    <lineage>
        <taxon>Eukaryota</taxon>
        <taxon>Viridiplantae</taxon>
        <taxon>Streptophyta</taxon>
        <taxon>Embryophyta</taxon>
        <taxon>Tracheophyta</taxon>
        <taxon>Spermatophyta</taxon>
        <taxon>Magnoliopsida</taxon>
        <taxon>eudicotyledons</taxon>
        <taxon>Gunneridae</taxon>
        <taxon>Pentapetalae</taxon>
        <taxon>rosids</taxon>
        <taxon>malvids</taxon>
        <taxon>Malvales</taxon>
        <taxon>Malvaceae</taxon>
        <taxon>Malvoideae</taxon>
        <taxon>Gossypium</taxon>
    </lineage>
</organism>
<evidence type="ECO:0000313" key="1">
    <source>
        <dbReference type="EMBL" id="TYI02645.1"/>
    </source>
</evidence>
<proteinExistence type="predicted"/>
<keyword evidence="2" id="KW-1185">Reference proteome</keyword>
<sequence>MTRFGCHLLESKEFDIFQYIPLSLLNTLRRQPTTALHLTVSKGFNWYMLNEGKGDDEHGITCGIEGRFQGQVFNGNIIAQPKNGFAYEPWA</sequence>
<dbReference type="AlphaFoldDB" id="A0A5D2NHP7"/>
<dbReference type="Proteomes" id="UP000322667">
    <property type="component" value="Chromosome A11"/>
</dbReference>
<accession>A0A5D2NHP7</accession>
<name>A0A5D2NHP7_GOSTO</name>